<dbReference type="EnsemblPlants" id="OPUNC05G01830.1">
    <property type="protein sequence ID" value="OPUNC05G01830.1"/>
    <property type="gene ID" value="OPUNC05G01830"/>
</dbReference>
<evidence type="ECO:0000256" key="1">
    <source>
        <dbReference type="SAM" id="MobiDB-lite"/>
    </source>
</evidence>
<organism evidence="2">
    <name type="scientific">Oryza punctata</name>
    <name type="common">Red rice</name>
    <dbReference type="NCBI Taxonomy" id="4537"/>
    <lineage>
        <taxon>Eukaryota</taxon>
        <taxon>Viridiplantae</taxon>
        <taxon>Streptophyta</taxon>
        <taxon>Embryophyta</taxon>
        <taxon>Tracheophyta</taxon>
        <taxon>Spermatophyta</taxon>
        <taxon>Magnoliopsida</taxon>
        <taxon>Liliopsida</taxon>
        <taxon>Poales</taxon>
        <taxon>Poaceae</taxon>
        <taxon>BOP clade</taxon>
        <taxon>Oryzoideae</taxon>
        <taxon>Oryzeae</taxon>
        <taxon>Oryzinae</taxon>
        <taxon>Oryza</taxon>
    </lineage>
</organism>
<reference evidence="2" key="1">
    <citation type="submission" date="2015-04" db="UniProtKB">
        <authorList>
            <consortium name="EnsemblPlants"/>
        </authorList>
    </citation>
    <scope>IDENTIFICATION</scope>
</reference>
<dbReference type="HOGENOM" id="CLU_1374181_0_0_1"/>
<dbReference type="AlphaFoldDB" id="A0A0E0KY22"/>
<feature type="region of interest" description="Disordered" evidence="1">
    <location>
        <begin position="1"/>
        <end position="22"/>
    </location>
</feature>
<feature type="compositionally biased region" description="Basic and acidic residues" evidence="1">
    <location>
        <begin position="1"/>
        <end position="12"/>
    </location>
</feature>
<proteinExistence type="predicted"/>
<sequence length="199" mass="21522">MGERVVQERESEVGGDGHSWAHGSELPSAQIWREGRQWGRQCYTYIGTDGVSINRGRKQDEKKIQHMSRYQGLGRKLARGRKLLILIGNVTEIGEEQWAYILEQHIYGVGPVMSSHALRPAVCNGPLSSVVVVSSGELGGEPAGGDSVARTTSSDVTTTPVAIAGEATLWGFEGGYVADPWLHIVPVLIAAVVQGPHQR</sequence>
<dbReference type="Proteomes" id="UP000026962">
    <property type="component" value="Chromosome 5"/>
</dbReference>
<protein>
    <submittedName>
        <fullName evidence="2">Uncharacterized protein</fullName>
    </submittedName>
</protein>
<dbReference type="Gramene" id="OPUNC05G01830.1">
    <property type="protein sequence ID" value="OPUNC05G01830.1"/>
    <property type="gene ID" value="OPUNC05G01830"/>
</dbReference>
<accession>A0A0E0KY22</accession>
<keyword evidence="3" id="KW-1185">Reference proteome</keyword>
<reference evidence="2" key="2">
    <citation type="submission" date="2018-05" db="EMBL/GenBank/DDBJ databases">
        <title>OpunRS2 (Oryza punctata Reference Sequence Version 2).</title>
        <authorList>
            <person name="Zhang J."/>
            <person name="Kudrna D."/>
            <person name="Lee S."/>
            <person name="Talag J."/>
            <person name="Welchert J."/>
            <person name="Wing R.A."/>
        </authorList>
    </citation>
    <scope>NUCLEOTIDE SEQUENCE [LARGE SCALE GENOMIC DNA]</scope>
</reference>
<evidence type="ECO:0000313" key="2">
    <source>
        <dbReference type="EnsemblPlants" id="OPUNC05G01830.1"/>
    </source>
</evidence>
<evidence type="ECO:0000313" key="3">
    <source>
        <dbReference type="Proteomes" id="UP000026962"/>
    </source>
</evidence>
<name>A0A0E0KY22_ORYPU</name>